<name>A0A7V8SZB4_9BACT</name>
<feature type="transmembrane region" description="Helical" evidence="1">
    <location>
        <begin position="23"/>
        <end position="44"/>
    </location>
</feature>
<sequence>GEAFLEIGLVICSITLLTKRKGFWLAGMVLGAGGIALAATGLLLR</sequence>
<keyword evidence="3" id="KW-1185">Reference proteome</keyword>
<dbReference type="AlphaFoldDB" id="A0A7V8SZB4"/>
<comment type="caution">
    <text evidence="2">The sequence shown here is derived from an EMBL/GenBank/DDBJ whole genome shotgun (WGS) entry which is preliminary data.</text>
</comment>
<accession>A0A7V8SZB4</accession>
<dbReference type="InterPro" id="IPR025570">
    <property type="entry name" value="DUF4337"/>
</dbReference>
<evidence type="ECO:0000313" key="3">
    <source>
        <dbReference type="Proteomes" id="UP000567293"/>
    </source>
</evidence>
<dbReference type="EMBL" id="JACDQQ010002197">
    <property type="protein sequence ID" value="MBA0087811.1"/>
    <property type="molecule type" value="Genomic_DNA"/>
</dbReference>
<keyword evidence="1" id="KW-0472">Membrane</keyword>
<proteinExistence type="predicted"/>
<evidence type="ECO:0000256" key="1">
    <source>
        <dbReference type="SAM" id="Phobius"/>
    </source>
</evidence>
<keyword evidence="1" id="KW-0812">Transmembrane</keyword>
<reference evidence="2" key="1">
    <citation type="submission" date="2020-06" db="EMBL/GenBank/DDBJ databases">
        <title>Legume-microbial interactions unlock mineral nutrients during tropical forest succession.</title>
        <authorList>
            <person name="Epihov D.Z."/>
        </authorList>
    </citation>
    <scope>NUCLEOTIDE SEQUENCE [LARGE SCALE GENOMIC DNA]</scope>
    <source>
        <strain evidence="2">Pan2503</strain>
    </source>
</reference>
<dbReference type="Proteomes" id="UP000567293">
    <property type="component" value="Unassembled WGS sequence"/>
</dbReference>
<organism evidence="2 3">
    <name type="scientific">Candidatus Acidiferrum panamense</name>
    <dbReference type="NCBI Taxonomy" id="2741543"/>
    <lineage>
        <taxon>Bacteria</taxon>
        <taxon>Pseudomonadati</taxon>
        <taxon>Acidobacteriota</taxon>
        <taxon>Terriglobia</taxon>
        <taxon>Candidatus Acidiferrales</taxon>
        <taxon>Candidatus Acidiferrum</taxon>
    </lineage>
</organism>
<evidence type="ECO:0000313" key="2">
    <source>
        <dbReference type="EMBL" id="MBA0087811.1"/>
    </source>
</evidence>
<gene>
    <name evidence="2" type="ORF">HRJ53_22725</name>
</gene>
<dbReference type="Pfam" id="PF14235">
    <property type="entry name" value="DUF4337"/>
    <property type="match status" value="1"/>
</dbReference>
<feature type="non-terminal residue" evidence="2">
    <location>
        <position position="1"/>
    </location>
</feature>
<protein>
    <submittedName>
        <fullName evidence="2">DUF4337 family protein</fullName>
    </submittedName>
</protein>
<keyword evidence="1" id="KW-1133">Transmembrane helix</keyword>